<dbReference type="OrthoDB" id="7736814at2"/>
<keyword evidence="7" id="KW-0325">Glycoprotein</keyword>
<dbReference type="AlphaFoldDB" id="A0A238KUP2"/>
<dbReference type="Pfam" id="PF03567">
    <property type="entry name" value="Sulfotransfer_2"/>
    <property type="match status" value="1"/>
</dbReference>
<keyword evidence="3" id="KW-0812">Transmembrane</keyword>
<evidence type="ECO:0000256" key="6">
    <source>
        <dbReference type="ARBA" id="ARBA00023136"/>
    </source>
</evidence>
<keyword evidence="9" id="KW-1185">Reference proteome</keyword>
<dbReference type="InterPro" id="IPR005331">
    <property type="entry name" value="Sulfotransferase"/>
</dbReference>
<proteinExistence type="predicted"/>
<evidence type="ECO:0000256" key="2">
    <source>
        <dbReference type="ARBA" id="ARBA00022679"/>
    </source>
</evidence>
<evidence type="ECO:0000313" key="8">
    <source>
        <dbReference type="EMBL" id="SMX45892.1"/>
    </source>
</evidence>
<comment type="subcellular location">
    <subcellularLocation>
        <location evidence="1">Golgi apparatus membrane</location>
        <topology evidence="1">Single-pass type II membrane protein</topology>
    </subcellularLocation>
</comment>
<protein>
    <submittedName>
        <fullName evidence="8">Sulfotransferase family protein</fullName>
    </submittedName>
</protein>
<name>A0A238KUP2_9RHOB</name>
<dbReference type="PANTHER" id="PTHR12137">
    <property type="entry name" value="CARBOHYDRATE SULFOTRANSFERASE"/>
    <property type="match status" value="1"/>
</dbReference>
<dbReference type="Proteomes" id="UP000202922">
    <property type="component" value="Unassembled WGS sequence"/>
</dbReference>
<dbReference type="EMBL" id="FXYE01000002">
    <property type="protein sequence ID" value="SMX45892.1"/>
    <property type="molecule type" value="Genomic_DNA"/>
</dbReference>
<evidence type="ECO:0000256" key="4">
    <source>
        <dbReference type="ARBA" id="ARBA00022989"/>
    </source>
</evidence>
<keyword evidence="6" id="KW-0472">Membrane</keyword>
<dbReference type="InterPro" id="IPR018011">
    <property type="entry name" value="Carb_sulfotrans_8-10"/>
</dbReference>
<keyword evidence="4" id="KW-1133">Transmembrane helix</keyword>
<dbReference type="RefSeq" id="WP_093967999.1">
    <property type="nucleotide sequence ID" value="NZ_FXYE01000002.1"/>
</dbReference>
<accession>A0A238KUP2</accession>
<evidence type="ECO:0000256" key="7">
    <source>
        <dbReference type="ARBA" id="ARBA00023180"/>
    </source>
</evidence>
<evidence type="ECO:0000313" key="9">
    <source>
        <dbReference type="Proteomes" id="UP000202922"/>
    </source>
</evidence>
<keyword evidence="5" id="KW-0333">Golgi apparatus</keyword>
<dbReference type="GO" id="GO:0016051">
    <property type="term" value="P:carbohydrate biosynthetic process"/>
    <property type="evidence" value="ECO:0007669"/>
    <property type="project" value="InterPro"/>
</dbReference>
<reference evidence="9" key="1">
    <citation type="submission" date="2017-05" db="EMBL/GenBank/DDBJ databases">
        <authorList>
            <person name="Rodrigo-Torres L."/>
            <person name="Arahal R. D."/>
            <person name="Lucena T."/>
        </authorList>
    </citation>
    <scope>NUCLEOTIDE SEQUENCE [LARGE SCALE GENOMIC DNA]</scope>
    <source>
        <strain evidence="9">CECT 8621</strain>
    </source>
</reference>
<organism evidence="8 9">
    <name type="scientific">Actibacterium lipolyticum</name>
    <dbReference type="NCBI Taxonomy" id="1524263"/>
    <lineage>
        <taxon>Bacteria</taxon>
        <taxon>Pseudomonadati</taxon>
        <taxon>Pseudomonadota</taxon>
        <taxon>Alphaproteobacteria</taxon>
        <taxon>Rhodobacterales</taxon>
        <taxon>Roseobacteraceae</taxon>
        <taxon>Actibacterium</taxon>
    </lineage>
</organism>
<keyword evidence="2 8" id="KW-0808">Transferase</keyword>
<evidence type="ECO:0000256" key="3">
    <source>
        <dbReference type="ARBA" id="ARBA00022692"/>
    </source>
</evidence>
<dbReference type="GO" id="GO:0008146">
    <property type="term" value="F:sulfotransferase activity"/>
    <property type="evidence" value="ECO:0007669"/>
    <property type="project" value="InterPro"/>
</dbReference>
<dbReference type="PANTHER" id="PTHR12137:SF54">
    <property type="entry name" value="CARBOHYDRATE SULFOTRANSFERASE"/>
    <property type="match status" value="1"/>
</dbReference>
<evidence type="ECO:0000256" key="1">
    <source>
        <dbReference type="ARBA" id="ARBA00004323"/>
    </source>
</evidence>
<sequence>MTRQSYVLPEKNLVVFWTPKAACTTISTAICAKLLNLPQEEFSSETGGMRGWLRRSDYWKSGADALKLTKEHGYHTIGLIREPYDRLISAYLNKFVRNKSRDLDTLETLEPFARVFYQNVILPRKGHTAESQVPYEGLTFTEFVNAVCERIEARGANEPRLDHHWNTQIPFSFKDAGFKFDELYTLKSADAFFERFGELTDSDIKNNKLNATHYQEASNENLCDVGSLELIKLPSYSKKQFRSPELESMVKKAFEIDYSYLADAK</sequence>
<gene>
    <name evidence="8" type="ORF">COL8621_02917</name>
</gene>
<dbReference type="GO" id="GO:0016020">
    <property type="term" value="C:membrane"/>
    <property type="evidence" value="ECO:0007669"/>
    <property type="project" value="InterPro"/>
</dbReference>
<evidence type="ECO:0000256" key="5">
    <source>
        <dbReference type="ARBA" id="ARBA00023034"/>
    </source>
</evidence>